<evidence type="ECO:0000313" key="1">
    <source>
        <dbReference type="EMBL" id="UYQ94890.1"/>
    </source>
</evidence>
<dbReference type="Pfam" id="PF20391">
    <property type="entry name" value="DUF6686"/>
    <property type="match status" value="1"/>
</dbReference>
<dbReference type="Proteomes" id="UP001162741">
    <property type="component" value="Chromosome"/>
</dbReference>
<dbReference type="EMBL" id="CP107006">
    <property type="protein sequence ID" value="UYQ94890.1"/>
    <property type="molecule type" value="Genomic_DNA"/>
</dbReference>
<dbReference type="RefSeq" id="WP_244838493.1">
    <property type="nucleotide sequence ID" value="NZ_CP107006.1"/>
</dbReference>
<dbReference type="InterPro" id="IPR046508">
    <property type="entry name" value="DUF6686"/>
</dbReference>
<name>A0ABY6J5D4_9BACT</name>
<organism evidence="1 2">
    <name type="scientific">Chitinophaga horti</name>
    <dbReference type="NCBI Taxonomy" id="2920382"/>
    <lineage>
        <taxon>Bacteria</taxon>
        <taxon>Pseudomonadati</taxon>
        <taxon>Bacteroidota</taxon>
        <taxon>Chitinophagia</taxon>
        <taxon>Chitinophagales</taxon>
        <taxon>Chitinophagaceae</taxon>
        <taxon>Chitinophaga</taxon>
    </lineage>
</organism>
<evidence type="ECO:0000313" key="2">
    <source>
        <dbReference type="Proteomes" id="UP001162741"/>
    </source>
</evidence>
<accession>A0ABY6J5D4</accession>
<proteinExistence type="predicted"/>
<protein>
    <submittedName>
        <fullName evidence="1">Uncharacterized protein</fullName>
    </submittedName>
</protein>
<sequence length="104" mass="12289">MCETRVLNHGNDALVSYCVHCKSIYFWYNNLLLTFTHDSFQVFREMVNEIEFEECATIFPDGIERAVMHSPCKSIRFTFTWGEWKRMKAAIEDAVLMEQVYACM</sequence>
<keyword evidence="2" id="KW-1185">Reference proteome</keyword>
<gene>
    <name evidence="1" type="ORF">MKQ68_07265</name>
</gene>
<reference evidence="1" key="1">
    <citation type="submission" date="2022-10" db="EMBL/GenBank/DDBJ databases">
        <title>Chitinophaga sp. nov., isolated from soil.</title>
        <authorList>
            <person name="Jeon C.O."/>
        </authorList>
    </citation>
    <scope>NUCLEOTIDE SEQUENCE</scope>
    <source>
        <strain evidence="1">R8</strain>
    </source>
</reference>